<name>A0AAD8LQG0_BABGI</name>
<evidence type="ECO:0000313" key="3">
    <source>
        <dbReference type="Proteomes" id="UP001230268"/>
    </source>
</evidence>
<dbReference type="AlphaFoldDB" id="A0AAD8LQG0"/>
<reference evidence="2" key="1">
    <citation type="submission" date="2023-08" db="EMBL/GenBank/DDBJ databases">
        <title>Draft sequence of the Babesia gibsoni genome.</title>
        <authorList>
            <person name="Yamagishi J.Y."/>
            <person name="Xuan X.X."/>
        </authorList>
    </citation>
    <scope>NUCLEOTIDE SEQUENCE</scope>
    <source>
        <strain evidence="2">Azabu</strain>
    </source>
</reference>
<dbReference type="EMBL" id="JAVEPI010000004">
    <property type="protein sequence ID" value="KAK1442482.1"/>
    <property type="molecule type" value="Genomic_DNA"/>
</dbReference>
<organism evidence="2 3">
    <name type="scientific">Babesia gibsoni</name>
    <dbReference type="NCBI Taxonomy" id="33632"/>
    <lineage>
        <taxon>Eukaryota</taxon>
        <taxon>Sar</taxon>
        <taxon>Alveolata</taxon>
        <taxon>Apicomplexa</taxon>
        <taxon>Aconoidasida</taxon>
        <taxon>Piroplasmida</taxon>
        <taxon>Babesiidae</taxon>
        <taxon>Babesia</taxon>
    </lineage>
</organism>
<keyword evidence="3" id="KW-1185">Reference proteome</keyword>
<evidence type="ECO:0000256" key="1">
    <source>
        <dbReference type="SAM" id="MobiDB-lite"/>
    </source>
</evidence>
<evidence type="ECO:0000313" key="2">
    <source>
        <dbReference type="EMBL" id="KAK1442482.1"/>
    </source>
</evidence>
<accession>A0AAD8LQG0</accession>
<gene>
    <name evidence="2" type="ORF">BgAZ_405120</name>
</gene>
<feature type="region of interest" description="Disordered" evidence="1">
    <location>
        <begin position="383"/>
        <end position="429"/>
    </location>
</feature>
<feature type="compositionally biased region" description="Polar residues" evidence="1">
    <location>
        <begin position="400"/>
        <end position="410"/>
    </location>
</feature>
<protein>
    <submittedName>
        <fullName evidence="2">Uncharacterized protein</fullName>
    </submittedName>
</protein>
<sequence>MGDACPYCGIHTEPTTLKEALEFCSKLSICGGSRLEEAEGFLAHIKKEVNTYYRVGHYFNKCEGSAAMTIHNCHEIYRKLIDEHSSKDPEVSSLLGYSKCLTDCAATFECLVPQLFGTLYFLYFMCNKTEFGTVGGGLWESAKTVKSDNNLQGWLTDQSLRPNNSNDKLLKGGFTKAELSEKHNVESLVNIHYGSDWLIGGVSDGYLQRLLAPIIFRHAWHRGKTAHTLLFLKEFIHVIRDVNPAGIVGISEFPAFLNTCNSCHVSIQRLFEKLYPVCKEHTKLYEGAIMSDHESLNLYYNWIKENVDPLITSLKEMKVDCSNWNQGNVICGKSYGPFPWGFVFMDTDWVSGQNDKKFMAVLKTMIEDLNKLKELSNRQFEQLTATSGEEEETCDVSTPGEITTIGSDSESGASGAVSPPASSVNGDGGVHNGAVTAYLSTNKGTSKEESTSSNANSIAAGVTAVVAGAAAVIAIQHALNL</sequence>
<proteinExistence type="predicted"/>
<comment type="caution">
    <text evidence="2">The sequence shown here is derived from an EMBL/GenBank/DDBJ whole genome shotgun (WGS) entry which is preliminary data.</text>
</comment>
<feature type="compositionally biased region" description="Low complexity" evidence="1">
    <location>
        <begin position="411"/>
        <end position="424"/>
    </location>
</feature>
<dbReference type="Proteomes" id="UP001230268">
    <property type="component" value="Unassembled WGS sequence"/>
</dbReference>